<evidence type="ECO:0000256" key="1">
    <source>
        <dbReference type="SAM" id="MobiDB-lite"/>
    </source>
</evidence>
<organism evidence="3 4">
    <name type="scientific">Dryococelus australis</name>
    <dbReference type="NCBI Taxonomy" id="614101"/>
    <lineage>
        <taxon>Eukaryota</taxon>
        <taxon>Metazoa</taxon>
        <taxon>Ecdysozoa</taxon>
        <taxon>Arthropoda</taxon>
        <taxon>Hexapoda</taxon>
        <taxon>Insecta</taxon>
        <taxon>Pterygota</taxon>
        <taxon>Neoptera</taxon>
        <taxon>Polyneoptera</taxon>
        <taxon>Phasmatodea</taxon>
        <taxon>Verophasmatodea</taxon>
        <taxon>Anareolatae</taxon>
        <taxon>Phasmatidae</taxon>
        <taxon>Eurycanthinae</taxon>
        <taxon>Dryococelus</taxon>
    </lineage>
</organism>
<dbReference type="PANTHER" id="PTHR47163:SF2">
    <property type="entry name" value="SI:DKEY-17M8.2"/>
    <property type="match status" value="1"/>
</dbReference>
<keyword evidence="4" id="KW-1185">Reference proteome</keyword>
<protein>
    <recommendedName>
        <fullName evidence="2">ISXO2-like transposase domain-containing protein</fullName>
    </recommendedName>
</protein>
<evidence type="ECO:0000313" key="4">
    <source>
        <dbReference type="Proteomes" id="UP001159363"/>
    </source>
</evidence>
<sequence>MPNLVSLPVTKARTAGCGSVPHLVCERKYTGVLAEEDCLSIPTAIDGANLVLLWFCSLTYKPRAVGCVGHLPTNVGVSSSNSHASSLREIPLPAPSMLWSAIQPGVAVLLLMEVYLVVEALPFLGILSKPSCDIQSQIVSAATLHSACCRRSGEIPSLVERPGSERQSAPILPWRGTRGMDRTLVVPHAWFSERKVLAILREGGRGCACVPGLGFGSCQQQVAASERDGGETVMRGEGIPKLDIEREEMEQSARSKDHQEPHYGADKHPGDCQSTGGDAVPQESIPAEDTGGPESPDTEVPTSTYHMGMGRRVIPLNKKSESSCAPIGECTKVVEPQRPQLCVRPQGPKRALGSFVVDSNLSPGKIVELCLLWCLIKYPRQQTIVNKLLCPGKTVAAWSSSCRQVCIDWVLMYRKRIGMPAKVIEIDESKLGKCKNRKGRKVHGQLVFGGVQRDDLTKFFLVPMEKRNTTLTKIIREWIAPGTTIISDCWYCYSNLDIRGYRHMRVDHRREFVCSEKSGMMKRGEMLRVHTQNIERSWCSVRYSIPCFGRRKKILGRLPGQVRLEKESSVRETTARLLIHAADMHQRNPHRGDGEGYPNFDRPAAGVFLLLETTGLFFLSFDVERPAANTDLGFCIPLNLHVGDKLQLCGALNTSMCINPAMLSR</sequence>
<dbReference type="InterPro" id="IPR053164">
    <property type="entry name" value="IS1016-like_transposase"/>
</dbReference>
<comment type="caution">
    <text evidence="3">The sequence shown here is derived from an EMBL/GenBank/DDBJ whole genome shotgun (WGS) entry which is preliminary data.</text>
</comment>
<dbReference type="Pfam" id="PF12762">
    <property type="entry name" value="DDE_Tnp_IS1595"/>
    <property type="match status" value="1"/>
</dbReference>
<feature type="domain" description="ISXO2-like transposase" evidence="2">
    <location>
        <begin position="416"/>
        <end position="552"/>
    </location>
</feature>
<dbReference type="Proteomes" id="UP001159363">
    <property type="component" value="Chromosome 6"/>
</dbReference>
<evidence type="ECO:0000259" key="2">
    <source>
        <dbReference type="SMART" id="SM01126"/>
    </source>
</evidence>
<gene>
    <name evidence="3" type="ORF">PR048_018783</name>
</gene>
<evidence type="ECO:0000313" key="3">
    <source>
        <dbReference type="EMBL" id="KAJ8878206.1"/>
    </source>
</evidence>
<feature type="region of interest" description="Disordered" evidence="1">
    <location>
        <begin position="227"/>
        <end position="307"/>
    </location>
</feature>
<dbReference type="PANTHER" id="PTHR47163">
    <property type="entry name" value="DDE_TNP_IS1595 DOMAIN-CONTAINING PROTEIN"/>
    <property type="match status" value="1"/>
</dbReference>
<dbReference type="EMBL" id="JARBHB010000007">
    <property type="protein sequence ID" value="KAJ8878206.1"/>
    <property type="molecule type" value="Genomic_DNA"/>
</dbReference>
<name>A0ABQ9H1N3_9NEOP</name>
<dbReference type="InterPro" id="IPR024445">
    <property type="entry name" value="Tnp_ISXO2-like"/>
</dbReference>
<proteinExistence type="predicted"/>
<reference evidence="3 4" key="1">
    <citation type="submission" date="2023-02" db="EMBL/GenBank/DDBJ databases">
        <title>LHISI_Scaffold_Assembly.</title>
        <authorList>
            <person name="Stuart O.P."/>
            <person name="Cleave R."/>
            <person name="Magrath M.J.L."/>
            <person name="Mikheyev A.S."/>
        </authorList>
    </citation>
    <scope>NUCLEOTIDE SEQUENCE [LARGE SCALE GENOMIC DNA]</scope>
    <source>
        <strain evidence="3">Daus_M_001</strain>
        <tissue evidence="3">Leg muscle</tissue>
    </source>
</reference>
<feature type="compositionally biased region" description="Basic and acidic residues" evidence="1">
    <location>
        <begin position="238"/>
        <end position="270"/>
    </location>
</feature>
<accession>A0ABQ9H1N3</accession>
<dbReference type="SMART" id="SM01126">
    <property type="entry name" value="DDE_Tnp_IS1595"/>
    <property type="match status" value="1"/>
</dbReference>